<feature type="transmembrane region" description="Helical" evidence="2">
    <location>
        <begin position="99"/>
        <end position="119"/>
    </location>
</feature>
<keyword evidence="2" id="KW-1133">Transmembrane helix</keyword>
<feature type="region of interest" description="Disordered" evidence="1">
    <location>
        <begin position="1"/>
        <end position="30"/>
    </location>
</feature>
<accession>A0A8S3RJJ1</accession>
<organism evidence="3 4">
    <name type="scientific">Mytilus edulis</name>
    <name type="common">Blue mussel</name>
    <dbReference type="NCBI Taxonomy" id="6550"/>
    <lineage>
        <taxon>Eukaryota</taxon>
        <taxon>Metazoa</taxon>
        <taxon>Spiralia</taxon>
        <taxon>Lophotrochozoa</taxon>
        <taxon>Mollusca</taxon>
        <taxon>Bivalvia</taxon>
        <taxon>Autobranchia</taxon>
        <taxon>Pteriomorphia</taxon>
        <taxon>Mytilida</taxon>
        <taxon>Mytiloidea</taxon>
        <taxon>Mytilidae</taxon>
        <taxon>Mytilinae</taxon>
        <taxon>Mytilus</taxon>
    </lineage>
</organism>
<keyword evidence="2" id="KW-0472">Membrane</keyword>
<evidence type="ECO:0000256" key="1">
    <source>
        <dbReference type="SAM" id="MobiDB-lite"/>
    </source>
</evidence>
<dbReference type="Proteomes" id="UP000683360">
    <property type="component" value="Unassembled WGS sequence"/>
</dbReference>
<sequence length="353" mass="39980">MAAQMCCIHRKQHDENPTKDQDKNELKEPDLSNVYLAYTAEGAAEAMKPKASKSGRPKSSKPKSARPKSSKKKRDQSNLDELLHDGYRYRTTAYAESKLRMAFIITYTMLLTALLICLFSDSSYSSGKGLLSVAVDKHLHLPKITSTVTNIIYQLKTRKHRPICLKVAKVAKSCQDIYTENNLSPSGEYVIYPLRKAVRVYCSFEGDYGYTFISRKSSGVAFDIEKLYSTKTFAKVRLVTSKGEQREVKVENLLAFKGQSLTFELNGHQHYQGPQLRNSKLHPYLFLGFLPIKLVQKRSRQGYRAAGKDFTFKNCDANPNSYISFFFDPKHGRLGGQLFLPSKYCECNAVGLD</sequence>
<feature type="compositionally biased region" description="Basic and acidic residues" evidence="1">
    <location>
        <begin position="12"/>
        <end position="30"/>
    </location>
</feature>
<protein>
    <submittedName>
        <fullName evidence="3">KIF3A</fullName>
    </submittedName>
</protein>
<dbReference type="Gene3D" id="2.60.120.1000">
    <property type="match status" value="1"/>
</dbReference>
<evidence type="ECO:0000313" key="4">
    <source>
        <dbReference type="Proteomes" id="UP000683360"/>
    </source>
</evidence>
<dbReference type="OrthoDB" id="6059867at2759"/>
<comment type="caution">
    <text evidence="3">The sequence shown here is derived from an EMBL/GenBank/DDBJ whole genome shotgun (WGS) entry which is preliminary data.</text>
</comment>
<dbReference type="EMBL" id="CAJPWZ010001064">
    <property type="protein sequence ID" value="CAG2206897.1"/>
    <property type="molecule type" value="Genomic_DNA"/>
</dbReference>
<dbReference type="InterPro" id="IPR036056">
    <property type="entry name" value="Fibrinogen-like_C"/>
</dbReference>
<evidence type="ECO:0000313" key="3">
    <source>
        <dbReference type="EMBL" id="CAG2206897.1"/>
    </source>
</evidence>
<name>A0A8S3RJJ1_MYTED</name>
<proteinExistence type="predicted"/>
<dbReference type="AlphaFoldDB" id="A0A8S3RJJ1"/>
<gene>
    <name evidence="3" type="ORF">MEDL_21202</name>
</gene>
<reference evidence="3" key="1">
    <citation type="submission" date="2021-03" db="EMBL/GenBank/DDBJ databases">
        <authorList>
            <person name="Bekaert M."/>
        </authorList>
    </citation>
    <scope>NUCLEOTIDE SEQUENCE</scope>
</reference>
<feature type="compositionally biased region" description="Basic residues" evidence="1">
    <location>
        <begin position="50"/>
        <end position="74"/>
    </location>
</feature>
<keyword evidence="4" id="KW-1185">Reference proteome</keyword>
<feature type="region of interest" description="Disordered" evidence="1">
    <location>
        <begin position="44"/>
        <end position="79"/>
    </location>
</feature>
<evidence type="ECO:0000256" key="2">
    <source>
        <dbReference type="SAM" id="Phobius"/>
    </source>
</evidence>
<keyword evidence="2" id="KW-0812">Transmembrane</keyword>
<dbReference type="SUPFAM" id="SSF56496">
    <property type="entry name" value="Fibrinogen C-terminal domain-like"/>
    <property type="match status" value="1"/>
</dbReference>